<dbReference type="InterPro" id="IPR000914">
    <property type="entry name" value="SBP_5_dom"/>
</dbReference>
<dbReference type="Proteomes" id="UP000460298">
    <property type="component" value="Unassembled WGS sequence"/>
</dbReference>
<evidence type="ECO:0000313" key="3">
    <source>
        <dbReference type="EMBL" id="KAB2934374.1"/>
    </source>
</evidence>
<dbReference type="InterPro" id="IPR039424">
    <property type="entry name" value="SBP_5"/>
</dbReference>
<accession>A0A833LZV8</accession>
<dbReference type="GO" id="GO:1904680">
    <property type="term" value="F:peptide transmembrane transporter activity"/>
    <property type="evidence" value="ECO:0007669"/>
    <property type="project" value="TreeGrafter"/>
</dbReference>
<dbReference type="GO" id="GO:0015833">
    <property type="term" value="P:peptide transport"/>
    <property type="evidence" value="ECO:0007669"/>
    <property type="project" value="TreeGrafter"/>
</dbReference>
<sequence length="590" mass="67957">MRDMIFRAFILVTLIAATFRCSSDVDVSLPPVEETPYSGELIGPPDTMADSQAVKGGVYSVWGSSYPRSLNAFVDNNSTSSEIMGLQFESLVVMDSAKDEPIGILAESWTVSPDRRTFTFKLRPEAQWSDGRPITSKDFVFYYDTIMNPKNLTTVFRIDMSRFERPEAPDDRTLIMKAKEPHWRNFWAVAGMTALPAHDLEGKDFNRVDTFAVTSGPYQVAENKVNRFVLLKRQPNWWGRKLRYNAGKYNFDYIRYRFMEDRDKALETFKGGLFDAYSIYTAKIWALQTDFDQVKKNWIIKQTVHNREPRGFQGFAINLRRERFQDLRVRQALGLLLNRQTMNEKLMYGQYILLNSYFPDLYPGYVNPARPVTAYNPEKAATLFAEAGYKVNAQGKLEKNGQVLKVSFLTSMSDLRHLNLYVEDLKKVGIDASIEQLSQSSIRDRLNNYDYDLYWISWGSGRLKDPEGAYDSKQADKEAGANLPGVKDAKVDALIESLKQETNSDRRTALLKQLDDRLVELQPYILLWQSDATRILYWNKFGHPEKPFGLYNREDAIQVYWWYDADKSKALEEAMKNGTALPAEPAEIRE</sequence>
<comment type="caution">
    <text evidence="3">The sequence shown here is derived from an EMBL/GenBank/DDBJ whole genome shotgun (WGS) entry which is preliminary data.</text>
</comment>
<gene>
    <name evidence="3" type="ORF">F9K24_04940</name>
</gene>
<name>A0A833LZV8_9LEPT</name>
<dbReference type="InterPro" id="IPR030678">
    <property type="entry name" value="Peptide/Ni-bd"/>
</dbReference>
<organism evidence="3 4">
    <name type="scientific">Leptonema illini</name>
    <dbReference type="NCBI Taxonomy" id="183"/>
    <lineage>
        <taxon>Bacteria</taxon>
        <taxon>Pseudomonadati</taxon>
        <taxon>Spirochaetota</taxon>
        <taxon>Spirochaetia</taxon>
        <taxon>Leptospirales</taxon>
        <taxon>Leptospiraceae</taxon>
        <taxon>Leptonema</taxon>
    </lineage>
</organism>
<dbReference type="GO" id="GO:0042884">
    <property type="term" value="P:microcin transport"/>
    <property type="evidence" value="ECO:0007669"/>
    <property type="project" value="TreeGrafter"/>
</dbReference>
<dbReference type="Gene3D" id="3.40.190.10">
    <property type="entry name" value="Periplasmic binding protein-like II"/>
    <property type="match status" value="2"/>
</dbReference>
<dbReference type="AlphaFoldDB" id="A0A833LZV8"/>
<evidence type="ECO:0000259" key="2">
    <source>
        <dbReference type="Pfam" id="PF00496"/>
    </source>
</evidence>
<dbReference type="CDD" id="cd08497">
    <property type="entry name" value="MbnE-like"/>
    <property type="match status" value="1"/>
</dbReference>
<dbReference type="PIRSF" id="PIRSF002741">
    <property type="entry name" value="MppA"/>
    <property type="match status" value="1"/>
</dbReference>
<reference evidence="3 4" key="1">
    <citation type="submission" date="2019-10" db="EMBL/GenBank/DDBJ databases">
        <title>Extracellular Electron Transfer in a Candidatus Methanoperedens spp. Enrichment Culture.</title>
        <authorList>
            <person name="Berger S."/>
            <person name="Rangel Shaw D."/>
            <person name="Berben T."/>
            <person name="In 'T Zandt M."/>
            <person name="Frank J."/>
            <person name="Reimann J."/>
            <person name="Jetten M.S.M."/>
            <person name="Welte C.U."/>
        </authorList>
    </citation>
    <scope>NUCLEOTIDE SEQUENCE [LARGE SCALE GENOMIC DNA]</scope>
    <source>
        <strain evidence="3">SB12</strain>
    </source>
</reference>
<proteinExistence type="predicted"/>
<dbReference type="Pfam" id="PF00496">
    <property type="entry name" value="SBP_bac_5"/>
    <property type="match status" value="1"/>
</dbReference>
<dbReference type="GO" id="GO:0043190">
    <property type="term" value="C:ATP-binding cassette (ABC) transporter complex"/>
    <property type="evidence" value="ECO:0007669"/>
    <property type="project" value="InterPro"/>
</dbReference>
<dbReference type="PANTHER" id="PTHR30290">
    <property type="entry name" value="PERIPLASMIC BINDING COMPONENT OF ABC TRANSPORTER"/>
    <property type="match status" value="1"/>
</dbReference>
<evidence type="ECO:0000313" key="4">
    <source>
        <dbReference type="Proteomes" id="UP000460298"/>
    </source>
</evidence>
<evidence type="ECO:0000256" key="1">
    <source>
        <dbReference type="ARBA" id="ARBA00022729"/>
    </source>
</evidence>
<feature type="domain" description="Solute-binding protein family 5" evidence="2">
    <location>
        <begin position="101"/>
        <end position="471"/>
    </location>
</feature>
<dbReference type="EMBL" id="WBUI01000003">
    <property type="protein sequence ID" value="KAB2934374.1"/>
    <property type="molecule type" value="Genomic_DNA"/>
</dbReference>
<dbReference type="SUPFAM" id="SSF53850">
    <property type="entry name" value="Periplasmic binding protein-like II"/>
    <property type="match status" value="1"/>
</dbReference>
<dbReference type="Gene3D" id="3.10.105.10">
    <property type="entry name" value="Dipeptide-binding Protein, Domain 3"/>
    <property type="match status" value="2"/>
</dbReference>
<dbReference type="PANTHER" id="PTHR30290:SF64">
    <property type="entry name" value="ABC TRANSPORTER PERIPLASMIC BINDING PROTEIN"/>
    <property type="match status" value="1"/>
</dbReference>
<keyword evidence="1" id="KW-0732">Signal</keyword>
<protein>
    <submittedName>
        <fullName evidence="3">ABC transporter substrate-binding protein</fullName>
    </submittedName>
</protein>
<dbReference type="GO" id="GO:0030288">
    <property type="term" value="C:outer membrane-bounded periplasmic space"/>
    <property type="evidence" value="ECO:0007669"/>
    <property type="project" value="TreeGrafter"/>
</dbReference>